<evidence type="ECO:0000313" key="11">
    <source>
        <dbReference type="Proteomes" id="UP000239504"/>
    </source>
</evidence>
<dbReference type="InterPro" id="IPR027417">
    <property type="entry name" value="P-loop_NTPase"/>
</dbReference>
<dbReference type="Pfam" id="PF00664">
    <property type="entry name" value="ABC_membrane"/>
    <property type="match status" value="1"/>
</dbReference>
<keyword evidence="3" id="KW-0547">Nucleotide-binding</keyword>
<feature type="transmembrane region" description="Helical" evidence="7">
    <location>
        <begin position="77"/>
        <end position="97"/>
    </location>
</feature>
<sequence>MESSGVKEVRLMLSRVREFAAEFFQNSGGKENDLPEPPLGMAAYVASAVINILALALPLTILQVYDRVLPNAAYETLTALVLMLLAAIVIDGLLKYFRSTVVNWTAASFTHKLSVRALTSMLATKPSSFNKTTASEHLERLNAVTGLGNHLSAQSRTVMVDIAFIPVFSLVIIAIGGVIFSSVVALFVLFGFLAYDGTKSLNETINEREAFDARKQDFVIEVLGAIQTVKSNAMEPLMMRRFERLQSAASVVTKRMIKLAGMARTYNSAYAALSTVTIVSVGALLVLNGRLTLGALACCMLLSSQLLQPLMRSLASWNEVKLAQHRRDRIAAIFQECEARNLPPTRYPNRFTPQKVAFKDLTIRHGDAPPLFENLNLEIDAGAFIAIKGDDGSGRSSLLRALIHDAPIAGGEIVIGDEVTNIDSTTLSRRAIRYVGQHPSLFRGSILDNITLFGETPTHVALSASKLVGLDDEVVRMPLGYDTLLKSSTGRDLPTPTAQRIALARAIAMRPSVLVLDDANASLDFSGEQRFVEALEKLRGKTTIVMSTHRPSLLRLADKVYEIRDGKLAPASVEPAQPEIGKAAS</sequence>
<dbReference type="PANTHER" id="PTHR24221:SF654">
    <property type="entry name" value="ATP-BINDING CASSETTE SUB-FAMILY B MEMBER 6"/>
    <property type="match status" value="1"/>
</dbReference>
<feature type="transmembrane region" description="Helical" evidence="7">
    <location>
        <begin position="41"/>
        <end position="65"/>
    </location>
</feature>
<evidence type="ECO:0000256" key="1">
    <source>
        <dbReference type="ARBA" id="ARBA00004651"/>
    </source>
</evidence>
<evidence type="ECO:0000256" key="3">
    <source>
        <dbReference type="ARBA" id="ARBA00022741"/>
    </source>
</evidence>
<dbReference type="EMBL" id="PJCH01000015">
    <property type="protein sequence ID" value="PQA86462.1"/>
    <property type="molecule type" value="Genomic_DNA"/>
</dbReference>
<keyword evidence="11" id="KW-1185">Reference proteome</keyword>
<dbReference type="AlphaFoldDB" id="A0A2S7K1T3"/>
<dbReference type="CDD" id="cd03228">
    <property type="entry name" value="ABCC_MRP_Like"/>
    <property type="match status" value="1"/>
</dbReference>
<feature type="transmembrane region" description="Helical" evidence="7">
    <location>
        <begin position="162"/>
        <end position="195"/>
    </location>
</feature>
<reference evidence="10 11" key="1">
    <citation type="submission" date="2017-12" db="EMBL/GenBank/DDBJ databases">
        <authorList>
            <person name="Hurst M.R.H."/>
        </authorList>
    </citation>
    <scope>NUCLEOTIDE SEQUENCE [LARGE SCALE GENOMIC DNA]</scope>
    <source>
        <strain evidence="10 11">SY-3-19</strain>
    </source>
</reference>
<comment type="caution">
    <text evidence="10">The sequence shown here is derived from an EMBL/GenBank/DDBJ whole genome shotgun (WGS) entry which is preliminary data.</text>
</comment>
<organism evidence="10 11">
    <name type="scientific">Hyphococcus luteus</name>
    <dbReference type="NCBI Taxonomy" id="2058213"/>
    <lineage>
        <taxon>Bacteria</taxon>
        <taxon>Pseudomonadati</taxon>
        <taxon>Pseudomonadota</taxon>
        <taxon>Alphaproteobacteria</taxon>
        <taxon>Parvularculales</taxon>
        <taxon>Parvularculaceae</taxon>
        <taxon>Hyphococcus</taxon>
    </lineage>
</organism>
<dbReference type="Gene3D" id="1.20.1560.10">
    <property type="entry name" value="ABC transporter type 1, transmembrane domain"/>
    <property type="match status" value="1"/>
</dbReference>
<keyword evidence="6 7" id="KW-0472">Membrane</keyword>
<evidence type="ECO:0000259" key="8">
    <source>
        <dbReference type="PROSITE" id="PS50893"/>
    </source>
</evidence>
<feature type="domain" description="ABC transporter" evidence="8">
    <location>
        <begin position="356"/>
        <end position="583"/>
    </location>
</feature>
<dbReference type="GO" id="GO:0016887">
    <property type="term" value="F:ATP hydrolysis activity"/>
    <property type="evidence" value="ECO:0007669"/>
    <property type="project" value="InterPro"/>
</dbReference>
<dbReference type="SMART" id="SM00382">
    <property type="entry name" value="AAA"/>
    <property type="match status" value="1"/>
</dbReference>
<protein>
    <recommendedName>
        <fullName evidence="12">ABC transporter ATP-binding protein</fullName>
    </recommendedName>
</protein>
<name>A0A2S7K1T3_9PROT</name>
<dbReference type="InterPro" id="IPR003439">
    <property type="entry name" value="ABC_transporter-like_ATP-bd"/>
</dbReference>
<feature type="transmembrane region" description="Helical" evidence="7">
    <location>
        <begin position="265"/>
        <end position="287"/>
    </location>
</feature>
<dbReference type="PANTHER" id="PTHR24221">
    <property type="entry name" value="ATP-BINDING CASSETTE SUB-FAMILY B"/>
    <property type="match status" value="1"/>
</dbReference>
<dbReference type="InterPro" id="IPR039421">
    <property type="entry name" value="Type_1_exporter"/>
</dbReference>
<dbReference type="GO" id="GO:0034040">
    <property type="term" value="F:ATPase-coupled lipid transmembrane transporter activity"/>
    <property type="evidence" value="ECO:0007669"/>
    <property type="project" value="TreeGrafter"/>
</dbReference>
<evidence type="ECO:0000259" key="9">
    <source>
        <dbReference type="PROSITE" id="PS50929"/>
    </source>
</evidence>
<keyword evidence="2 7" id="KW-0812">Transmembrane</keyword>
<dbReference type="PROSITE" id="PS50929">
    <property type="entry name" value="ABC_TM1F"/>
    <property type="match status" value="1"/>
</dbReference>
<evidence type="ECO:0000256" key="2">
    <source>
        <dbReference type="ARBA" id="ARBA00022692"/>
    </source>
</evidence>
<dbReference type="InterPro" id="IPR036640">
    <property type="entry name" value="ABC1_TM_sf"/>
</dbReference>
<evidence type="ECO:0000256" key="6">
    <source>
        <dbReference type="ARBA" id="ARBA00023136"/>
    </source>
</evidence>
<dbReference type="Gene3D" id="3.40.50.300">
    <property type="entry name" value="P-loop containing nucleotide triphosphate hydrolases"/>
    <property type="match status" value="1"/>
</dbReference>
<evidence type="ECO:0008006" key="12">
    <source>
        <dbReference type="Google" id="ProtNLM"/>
    </source>
</evidence>
<dbReference type="InterPro" id="IPR011527">
    <property type="entry name" value="ABC1_TM_dom"/>
</dbReference>
<dbReference type="GO" id="GO:0005886">
    <property type="term" value="C:plasma membrane"/>
    <property type="evidence" value="ECO:0007669"/>
    <property type="project" value="UniProtKB-SubCell"/>
</dbReference>
<evidence type="ECO:0000256" key="4">
    <source>
        <dbReference type="ARBA" id="ARBA00022840"/>
    </source>
</evidence>
<evidence type="ECO:0000313" key="10">
    <source>
        <dbReference type="EMBL" id="PQA86462.1"/>
    </source>
</evidence>
<dbReference type="Pfam" id="PF00005">
    <property type="entry name" value="ABC_tran"/>
    <property type="match status" value="1"/>
</dbReference>
<gene>
    <name evidence="10" type="ORF">CW354_19225</name>
</gene>
<proteinExistence type="predicted"/>
<comment type="subcellular location">
    <subcellularLocation>
        <location evidence="1">Cell membrane</location>
        <topology evidence="1">Multi-pass membrane protein</topology>
    </subcellularLocation>
</comment>
<keyword evidence="4" id="KW-0067">ATP-binding</keyword>
<feature type="domain" description="ABC transmembrane type-1" evidence="9">
    <location>
        <begin position="45"/>
        <end position="322"/>
    </location>
</feature>
<keyword evidence="5 7" id="KW-1133">Transmembrane helix</keyword>
<evidence type="ECO:0000256" key="7">
    <source>
        <dbReference type="SAM" id="Phobius"/>
    </source>
</evidence>
<accession>A0A2S7K1T3</accession>
<evidence type="ECO:0000256" key="5">
    <source>
        <dbReference type="ARBA" id="ARBA00022989"/>
    </source>
</evidence>
<dbReference type="SUPFAM" id="SSF90123">
    <property type="entry name" value="ABC transporter transmembrane region"/>
    <property type="match status" value="1"/>
</dbReference>
<dbReference type="GO" id="GO:0140359">
    <property type="term" value="F:ABC-type transporter activity"/>
    <property type="evidence" value="ECO:0007669"/>
    <property type="project" value="InterPro"/>
</dbReference>
<dbReference type="InterPro" id="IPR003593">
    <property type="entry name" value="AAA+_ATPase"/>
</dbReference>
<dbReference type="PROSITE" id="PS50893">
    <property type="entry name" value="ABC_TRANSPORTER_2"/>
    <property type="match status" value="1"/>
</dbReference>
<dbReference type="SUPFAM" id="SSF52540">
    <property type="entry name" value="P-loop containing nucleoside triphosphate hydrolases"/>
    <property type="match status" value="1"/>
</dbReference>
<dbReference type="GO" id="GO:0005524">
    <property type="term" value="F:ATP binding"/>
    <property type="evidence" value="ECO:0007669"/>
    <property type="project" value="UniProtKB-KW"/>
</dbReference>
<dbReference type="Proteomes" id="UP000239504">
    <property type="component" value="Unassembled WGS sequence"/>
</dbReference>